<evidence type="ECO:0000256" key="1">
    <source>
        <dbReference type="ARBA" id="ARBA00004308"/>
    </source>
</evidence>
<dbReference type="SMART" id="SM00173">
    <property type="entry name" value="RAS"/>
    <property type="match status" value="1"/>
</dbReference>
<dbReference type="GO" id="GO:0007165">
    <property type="term" value="P:signal transduction"/>
    <property type="evidence" value="ECO:0007669"/>
    <property type="project" value="InterPro"/>
</dbReference>
<dbReference type="InParanoid" id="H0WNC2"/>
<dbReference type="eggNOG" id="KOG0395">
    <property type="taxonomic scope" value="Eukaryota"/>
</dbReference>
<comment type="subcellular location">
    <subcellularLocation>
        <location evidence="1">Endomembrane system</location>
    </subcellularLocation>
</comment>
<dbReference type="AlphaFoldDB" id="H0WNC2"/>
<reference evidence="4" key="2">
    <citation type="submission" date="2025-08" db="UniProtKB">
        <authorList>
            <consortium name="Ensembl"/>
        </authorList>
    </citation>
    <scope>IDENTIFICATION</scope>
</reference>
<dbReference type="InterPro" id="IPR020849">
    <property type="entry name" value="Small_GTPase_Ras-type"/>
</dbReference>
<dbReference type="PRINTS" id="PR00449">
    <property type="entry name" value="RASTRNSFRMNG"/>
</dbReference>
<evidence type="ECO:0000256" key="3">
    <source>
        <dbReference type="ARBA" id="ARBA00023134"/>
    </source>
</evidence>
<dbReference type="RefSeq" id="XP_023365710.1">
    <property type="nucleotide sequence ID" value="XM_023509942.1"/>
</dbReference>
<dbReference type="RefSeq" id="XP_023365708.1">
    <property type="nucleotide sequence ID" value="XM_023509940.1"/>
</dbReference>
<sequence>MSSSGFGPQDWLLRKLQLLRSVLVAHKSQPGQRPVEYLVIVAGSAGVGKSSLMQRWAGSAHLSTTENDYCRLQGCDHGVTPLRITDSAGGPHCPAALQRKSVREGHAFILLYSVTKRETLEELKPFYELIRKIKGHDLCRVPVVLVGNKSDALGREVALSDGATCASEWNCAFMEISAKMDVNVQELYHVLLTQKKMFAACFQRPPKKSPVPKGTDKLLGKCIVM</sequence>
<dbReference type="RefSeq" id="XP_023365709.1">
    <property type="nucleotide sequence ID" value="XM_023509941.1"/>
</dbReference>
<dbReference type="CTD" id="9077"/>
<dbReference type="HOGENOM" id="CLU_041217_9_8_1"/>
<dbReference type="InterPro" id="IPR001806">
    <property type="entry name" value="Small_GTPase"/>
</dbReference>
<keyword evidence="2" id="KW-0547">Nucleotide-binding</keyword>
<dbReference type="RefSeq" id="XP_003784279.1">
    <property type="nucleotide sequence ID" value="XM_003784231.2"/>
</dbReference>
<keyword evidence="5" id="KW-1185">Reference proteome</keyword>
<dbReference type="Ensembl" id="ENSOGAT00000003735.2">
    <property type="protein sequence ID" value="ENSOGAP00000003316.2"/>
    <property type="gene ID" value="ENSOGAG00000003734.2"/>
</dbReference>
<dbReference type="GO" id="GO:0005525">
    <property type="term" value="F:GTP binding"/>
    <property type="evidence" value="ECO:0007669"/>
    <property type="project" value="UniProtKB-KW"/>
</dbReference>
<dbReference type="InterPro" id="IPR027417">
    <property type="entry name" value="P-loop_NTPase"/>
</dbReference>
<evidence type="ECO:0000256" key="2">
    <source>
        <dbReference type="ARBA" id="ARBA00022741"/>
    </source>
</evidence>
<dbReference type="GeneID" id="100950164"/>
<dbReference type="SMART" id="SM00175">
    <property type="entry name" value="RAB"/>
    <property type="match status" value="1"/>
</dbReference>
<evidence type="ECO:0000313" key="5">
    <source>
        <dbReference type="Proteomes" id="UP000005225"/>
    </source>
</evidence>
<dbReference type="STRING" id="30611.ENSOGAP00000003316"/>
<dbReference type="SUPFAM" id="SSF52540">
    <property type="entry name" value="P-loop containing nucleoside triphosphate hydrolases"/>
    <property type="match status" value="1"/>
</dbReference>
<dbReference type="RefSeq" id="XP_023365712.1">
    <property type="nucleotide sequence ID" value="XM_023509944.1"/>
</dbReference>
<dbReference type="OMA" id="TENDYCR"/>
<evidence type="ECO:0000313" key="4">
    <source>
        <dbReference type="Ensembl" id="ENSOGAP00000003316.2"/>
    </source>
</evidence>
<accession>H0WNC2</accession>
<dbReference type="PROSITE" id="PS51419">
    <property type="entry name" value="RAB"/>
    <property type="match status" value="1"/>
</dbReference>
<dbReference type="GO" id="GO:0016020">
    <property type="term" value="C:membrane"/>
    <property type="evidence" value="ECO:0007669"/>
    <property type="project" value="InterPro"/>
</dbReference>
<protein>
    <submittedName>
        <fullName evidence="4">DIRAS family GTPase 3</fullName>
    </submittedName>
</protein>
<dbReference type="PROSITE" id="PS51421">
    <property type="entry name" value="RAS"/>
    <property type="match status" value="1"/>
</dbReference>
<dbReference type="Proteomes" id="UP000005225">
    <property type="component" value="Unassembled WGS sequence"/>
</dbReference>
<keyword evidence="3" id="KW-0342">GTP-binding</keyword>
<name>H0WNC2_OTOGA</name>
<dbReference type="KEGG" id="oga:100950164"/>
<dbReference type="GO" id="GO:0012505">
    <property type="term" value="C:endomembrane system"/>
    <property type="evidence" value="ECO:0007669"/>
    <property type="project" value="UniProtKB-SubCell"/>
</dbReference>
<dbReference type="Gene3D" id="3.40.50.300">
    <property type="entry name" value="P-loop containing nucleotide triphosphate hydrolases"/>
    <property type="match status" value="1"/>
</dbReference>
<gene>
    <name evidence="4" type="primary">DIRAS3</name>
</gene>
<dbReference type="Pfam" id="PF00071">
    <property type="entry name" value="Ras"/>
    <property type="match status" value="1"/>
</dbReference>
<dbReference type="PANTHER" id="PTHR24070">
    <property type="entry name" value="RAS, DI-RAS, AND RHEB FAMILY MEMBERS OF SMALL GTPASE SUPERFAMILY"/>
    <property type="match status" value="1"/>
</dbReference>
<dbReference type="GeneTree" id="ENSGT00940000164094"/>
<dbReference type="FunCoup" id="H0WNC2">
    <property type="interactions" value="161"/>
</dbReference>
<reference evidence="4" key="3">
    <citation type="submission" date="2025-09" db="UniProtKB">
        <authorList>
            <consortium name="Ensembl"/>
        </authorList>
    </citation>
    <scope>IDENTIFICATION</scope>
</reference>
<dbReference type="EMBL" id="AAQR03024240">
    <property type="status" value="NOT_ANNOTATED_CDS"/>
    <property type="molecule type" value="Genomic_DNA"/>
</dbReference>
<dbReference type="RefSeq" id="XP_023365711.1">
    <property type="nucleotide sequence ID" value="XM_023509943.1"/>
</dbReference>
<reference evidence="5" key="1">
    <citation type="submission" date="2011-03" db="EMBL/GenBank/DDBJ databases">
        <title>Version 3 of the genome sequence of Otolemur garnettii (Bushbaby).</title>
        <authorList>
            <consortium name="The Broad Institute Genome Sequencing Platform"/>
            <person name="Di Palma F."/>
            <person name="Johnson J."/>
            <person name="Lander E.S."/>
            <person name="Lindblad-Toh K."/>
            <person name="Jaffe D.B."/>
            <person name="Gnerre S."/>
            <person name="MacCallum I."/>
            <person name="Przybylski D."/>
            <person name="Ribeiro F.J."/>
            <person name="Burton J.N."/>
            <person name="Walker B.J."/>
            <person name="Sharpe T."/>
            <person name="Hall G."/>
        </authorList>
    </citation>
    <scope>NUCLEOTIDE SEQUENCE [LARGE SCALE GENOMIC DNA]</scope>
</reference>
<proteinExistence type="predicted"/>
<organism evidence="4 5">
    <name type="scientific">Otolemur garnettii</name>
    <name type="common">Small-eared galago</name>
    <name type="synonym">Garnett's greater bushbaby</name>
    <dbReference type="NCBI Taxonomy" id="30611"/>
    <lineage>
        <taxon>Eukaryota</taxon>
        <taxon>Metazoa</taxon>
        <taxon>Chordata</taxon>
        <taxon>Craniata</taxon>
        <taxon>Vertebrata</taxon>
        <taxon>Euteleostomi</taxon>
        <taxon>Mammalia</taxon>
        <taxon>Eutheria</taxon>
        <taxon>Euarchontoglires</taxon>
        <taxon>Primates</taxon>
        <taxon>Strepsirrhini</taxon>
        <taxon>Lorisiformes</taxon>
        <taxon>Galagidae</taxon>
        <taxon>Otolemur</taxon>
    </lineage>
</organism>
<dbReference type="GO" id="GO:0003924">
    <property type="term" value="F:GTPase activity"/>
    <property type="evidence" value="ECO:0007669"/>
    <property type="project" value="InterPro"/>
</dbReference>
<dbReference type="OrthoDB" id="265044at2759"/>